<dbReference type="Gene3D" id="3.30.420.40">
    <property type="match status" value="2"/>
</dbReference>
<dbReference type="InterPro" id="IPR043129">
    <property type="entry name" value="ATPase_NBD"/>
</dbReference>
<gene>
    <name evidence="7" type="ORF">GXN74_07960</name>
</gene>
<evidence type="ECO:0000313" key="8">
    <source>
        <dbReference type="Proteomes" id="UP000461585"/>
    </source>
</evidence>
<dbReference type="PANTHER" id="PTHR43095:SF3">
    <property type="entry name" value="L-XYLULOSE_3-KETO-L-GULONATE KINASE"/>
    <property type="match status" value="1"/>
</dbReference>
<dbReference type="InterPro" id="IPR018484">
    <property type="entry name" value="FGGY_N"/>
</dbReference>
<dbReference type="GO" id="GO:0016773">
    <property type="term" value="F:phosphotransferase activity, alcohol group as acceptor"/>
    <property type="evidence" value="ECO:0007669"/>
    <property type="project" value="InterPro"/>
</dbReference>
<dbReference type="GO" id="GO:0005975">
    <property type="term" value="P:carbohydrate metabolic process"/>
    <property type="evidence" value="ECO:0007669"/>
    <property type="project" value="InterPro"/>
</dbReference>
<dbReference type="Pfam" id="PF00370">
    <property type="entry name" value="FGGY_N"/>
    <property type="match status" value="1"/>
</dbReference>
<sequence length="499" mass="54703">MYLLGVDVGTSKIKAALTDFGGKQLDMESMPVKTLHPFEGASEIDMDALWGSFCRIVKILVERNPQVAGKVEGIGVTGQGDGLWAIDGQGKPVGNAILWNDTRSKFLQLDNREEIDDICVRHNANVVYAGSWHILLRWMKEHKRKEYDSIAALLHCKDWINYKLTGAIGTDHSDASTALLDTYEKTYATEILDAMGLEGKGELFPKPVPSTTVIGRTTKAAGMETGLEEGIAVVAGSIDVAAVALGLGVAETGNACTIIGTTLCNEIVLEKGNLDFRNNMVVCHIPEERYMSVMPTLNGTSAIDWIKDMLFPGDGFDVLEKRLSDVPVGSGGVVFHPYLYGERAPFRNPFATGSFLGLTVTSTKDDLGRAAYEGLAMSLCECYRSFPDIYDSIRVSGGGANSRLLCQIIADSMGKPVIRPNEEELGIKGIIRTLQLGLGLEEASNRGYLEGRDEGASVFIPDEGNHREYEAILERFLDLRNQMASTWKRDWKGQHRNER</sequence>
<dbReference type="InterPro" id="IPR018485">
    <property type="entry name" value="FGGY_C"/>
</dbReference>
<dbReference type="PANTHER" id="PTHR43095">
    <property type="entry name" value="SUGAR KINASE"/>
    <property type="match status" value="1"/>
</dbReference>
<dbReference type="GO" id="GO:0016301">
    <property type="term" value="F:kinase activity"/>
    <property type="evidence" value="ECO:0007669"/>
    <property type="project" value="UniProtKB-KW"/>
</dbReference>
<evidence type="ECO:0000259" key="6">
    <source>
        <dbReference type="Pfam" id="PF02782"/>
    </source>
</evidence>
<keyword evidence="8" id="KW-1185">Reference proteome</keyword>
<comment type="similarity">
    <text evidence="1 4">Belongs to the FGGY kinase family.</text>
</comment>
<name>A0A7X5HW39_9FIRM</name>
<dbReference type="PROSITE" id="PS00445">
    <property type="entry name" value="FGGY_KINASES_2"/>
    <property type="match status" value="1"/>
</dbReference>
<dbReference type="EMBL" id="JAAEEH010000019">
    <property type="protein sequence ID" value="NDL67678.1"/>
    <property type="molecule type" value="Genomic_DNA"/>
</dbReference>
<dbReference type="InterPro" id="IPR050406">
    <property type="entry name" value="FGGY_Carb_Kinase"/>
</dbReference>
<dbReference type="PIRSF" id="PIRSF000538">
    <property type="entry name" value="GlpK"/>
    <property type="match status" value="1"/>
</dbReference>
<keyword evidence="3 4" id="KW-0418">Kinase</keyword>
<reference evidence="7 8" key="1">
    <citation type="submission" date="2020-01" db="EMBL/GenBank/DDBJ databases">
        <title>Anaeroalcalibacter tamaniensis gen. nov., sp. nov., moderately halophilic strictly anaerobic fermenter bacterium from mud volcano of Taman peninsula.</title>
        <authorList>
            <person name="Frolova A."/>
            <person name="Merkel A.Y."/>
            <person name="Slobodkin A.I."/>
        </authorList>
    </citation>
    <scope>NUCLEOTIDE SEQUENCE [LARGE SCALE GENOMIC DNA]</scope>
    <source>
        <strain evidence="7 8">F-3ap</strain>
    </source>
</reference>
<accession>A0A7X5HW39</accession>
<evidence type="ECO:0000313" key="7">
    <source>
        <dbReference type="EMBL" id="NDL67678.1"/>
    </source>
</evidence>
<proteinExistence type="inferred from homology"/>
<dbReference type="RefSeq" id="WP_162370406.1">
    <property type="nucleotide sequence ID" value="NZ_JAAEEH010000019.1"/>
</dbReference>
<dbReference type="Pfam" id="PF02782">
    <property type="entry name" value="FGGY_C"/>
    <property type="match status" value="1"/>
</dbReference>
<dbReference type="CDD" id="cd07802">
    <property type="entry name" value="ASKHA_NBD_FGGY_EcLyxK-like"/>
    <property type="match status" value="1"/>
</dbReference>
<keyword evidence="2 4" id="KW-0808">Transferase</keyword>
<dbReference type="Proteomes" id="UP000461585">
    <property type="component" value="Unassembled WGS sequence"/>
</dbReference>
<protein>
    <submittedName>
        <fullName evidence="7">Carbohydrate kinase</fullName>
    </submittedName>
</protein>
<evidence type="ECO:0000256" key="2">
    <source>
        <dbReference type="ARBA" id="ARBA00022679"/>
    </source>
</evidence>
<dbReference type="SUPFAM" id="SSF53067">
    <property type="entry name" value="Actin-like ATPase domain"/>
    <property type="match status" value="2"/>
</dbReference>
<dbReference type="InterPro" id="IPR000577">
    <property type="entry name" value="Carb_kinase_FGGY"/>
</dbReference>
<organism evidence="7 8">
    <name type="scientific">Anaerotalea alkaliphila</name>
    <dbReference type="NCBI Taxonomy" id="2662126"/>
    <lineage>
        <taxon>Bacteria</taxon>
        <taxon>Bacillati</taxon>
        <taxon>Bacillota</taxon>
        <taxon>Clostridia</taxon>
        <taxon>Eubacteriales</taxon>
        <taxon>Anaerotalea</taxon>
    </lineage>
</organism>
<feature type="domain" description="Carbohydrate kinase FGGY N-terminal" evidence="5">
    <location>
        <begin position="2"/>
        <end position="246"/>
    </location>
</feature>
<comment type="caution">
    <text evidence="7">The sequence shown here is derived from an EMBL/GenBank/DDBJ whole genome shotgun (WGS) entry which is preliminary data.</text>
</comment>
<feature type="domain" description="Carbohydrate kinase FGGY C-terminal" evidence="6">
    <location>
        <begin position="288"/>
        <end position="431"/>
    </location>
</feature>
<dbReference type="AlphaFoldDB" id="A0A7X5HW39"/>
<evidence type="ECO:0000256" key="1">
    <source>
        <dbReference type="ARBA" id="ARBA00009156"/>
    </source>
</evidence>
<evidence type="ECO:0000256" key="3">
    <source>
        <dbReference type="ARBA" id="ARBA00022777"/>
    </source>
</evidence>
<evidence type="ECO:0000256" key="4">
    <source>
        <dbReference type="RuleBase" id="RU003733"/>
    </source>
</evidence>
<evidence type="ECO:0000259" key="5">
    <source>
        <dbReference type="Pfam" id="PF00370"/>
    </source>
</evidence>
<dbReference type="InterPro" id="IPR018483">
    <property type="entry name" value="Carb_kinase_FGGY_CS"/>
</dbReference>